<comment type="similarity">
    <text evidence="1">Belongs to the DEAD box helicase family. DEAH subfamily.</text>
</comment>
<dbReference type="PANTHER" id="PTHR18934">
    <property type="entry name" value="ATP-DEPENDENT RNA HELICASE"/>
    <property type="match status" value="1"/>
</dbReference>
<gene>
    <name evidence="10" type="ORF">A3H78_01145</name>
</gene>
<evidence type="ECO:0000256" key="4">
    <source>
        <dbReference type="ARBA" id="ARBA00022801"/>
    </source>
</evidence>
<evidence type="ECO:0000256" key="5">
    <source>
        <dbReference type="ARBA" id="ARBA00022806"/>
    </source>
</evidence>
<dbReference type="Pfam" id="PF21010">
    <property type="entry name" value="HA2_C"/>
    <property type="match status" value="1"/>
</dbReference>
<keyword evidence="5" id="KW-0347">Helicase</keyword>
<dbReference type="InterPro" id="IPR002464">
    <property type="entry name" value="DNA/RNA_helicase_DEAH_CS"/>
</dbReference>
<dbReference type="InterPro" id="IPR011545">
    <property type="entry name" value="DEAD/DEAH_box_helicase_dom"/>
</dbReference>
<evidence type="ECO:0000256" key="7">
    <source>
        <dbReference type="SAM" id="MobiDB-lite"/>
    </source>
</evidence>
<keyword evidence="6" id="KW-0067">ATP-binding</keyword>
<dbReference type="Proteomes" id="UP000177418">
    <property type="component" value="Unassembled WGS sequence"/>
</dbReference>
<dbReference type="GO" id="GO:0003723">
    <property type="term" value="F:RNA binding"/>
    <property type="evidence" value="ECO:0007669"/>
    <property type="project" value="TreeGrafter"/>
</dbReference>
<sequence>MDSADILRPTQTPDAGEPRPRPTPADIPTTPIDAKAAEIKQAFAQYDSIVVIGETGSGKTTRIPIILRDVMKPEDRMVVTQPRRIAVDNTAERLAKTVGCNIGEEIGRQYRGKKEVGPNTRINVVVEGTLLRQLEQDSTLRDISIVMVDEVHERNVNTDILLGLLKKCQAERKARDMPALKIIATSATLEKEKVERYLQSGKTIEAEGRMHEIKDHYEAPRPDGSDPIPRDQMALRAAQRAKEIMGRTDNGHMFIFMPGKGEIDETIMNLRQLGLPGDIDILPLHSDLTQEEQHRIYENPGKRKIIVATNIAETSITVDNIRYVVDSGLVRQKTIDTEFGTEQLSVIKHTASGCKQRRGRAGRTAPGEYHALYAQNDTQLPADSEYKREQHQVPEILRSDLSHVVLRLKKAGVDDVRNFPLMDTPPAESFKQAIITLQRLGALDESEKITETGKLMAEFPVDPHVAKLIVAGRDYKCVDDALTIASFLSNKSVYPSGRDNAAILAAAKQVYSATEDAKKSDFVTMLNIWADYQTHKDDENWSKSGNGRLLNRKVLKDIADTRGDLVGAAQENNLELTKAPDATAVKMAVASVYADNLLLSFTDDYQYTHYEQASIPGLPAGHPEVKMDHTSVLYSASDPILICSSITKRAPLVAGRRLIPRATNSQVMTIAEMQQVRPAWVKETTSSPEYFVEHDQVGSRKELSLLGKKEQALLVPVVGEPATRAFAHALAAGRVNIPAVLQNKQAIDQINQEFRRQTKVIDKDLIPFDVVRDVYIAQIGTIASRRELEKALSEGRVDLSIDLDKLRSQVGLPPGEKSSEVPGGDRGMSEAQGAEKGQPQAFKKENFIKRFYHALKRIIKKIFTYD</sequence>
<dbReference type="GO" id="GO:0016787">
    <property type="term" value="F:hydrolase activity"/>
    <property type="evidence" value="ECO:0007669"/>
    <property type="project" value="UniProtKB-KW"/>
</dbReference>
<dbReference type="InterPro" id="IPR027417">
    <property type="entry name" value="P-loop_NTPase"/>
</dbReference>
<accession>A0A1F7JIL8</accession>
<name>A0A1F7JIL8_9BACT</name>
<dbReference type="EC" id="3.6.4.13" evidence="2"/>
<comment type="caution">
    <text evidence="10">The sequence shown here is derived from an EMBL/GenBank/DDBJ whole genome shotgun (WGS) entry which is preliminary data.</text>
</comment>
<dbReference type="InterPro" id="IPR048333">
    <property type="entry name" value="HA2_WH"/>
</dbReference>
<evidence type="ECO:0000256" key="3">
    <source>
        <dbReference type="ARBA" id="ARBA00022741"/>
    </source>
</evidence>
<evidence type="ECO:0000256" key="6">
    <source>
        <dbReference type="ARBA" id="ARBA00022840"/>
    </source>
</evidence>
<evidence type="ECO:0000259" key="9">
    <source>
        <dbReference type="PROSITE" id="PS51194"/>
    </source>
</evidence>
<evidence type="ECO:0000259" key="8">
    <source>
        <dbReference type="PROSITE" id="PS51192"/>
    </source>
</evidence>
<evidence type="ECO:0000256" key="1">
    <source>
        <dbReference type="ARBA" id="ARBA00008792"/>
    </source>
</evidence>
<feature type="region of interest" description="Disordered" evidence="7">
    <location>
        <begin position="1"/>
        <end position="30"/>
    </location>
</feature>
<dbReference type="PANTHER" id="PTHR18934:SF99">
    <property type="entry name" value="ATP-DEPENDENT RNA HELICASE DHX37-RELATED"/>
    <property type="match status" value="1"/>
</dbReference>
<dbReference type="AlphaFoldDB" id="A0A1F7JIL8"/>
<dbReference type="CDD" id="cd18791">
    <property type="entry name" value="SF2_C_RHA"/>
    <property type="match status" value="1"/>
</dbReference>
<dbReference type="Pfam" id="PF04408">
    <property type="entry name" value="WHD_HA2"/>
    <property type="match status" value="1"/>
</dbReference>
<dbReference type="PROSITE" id="PS00690">
    <property type="entry name" value="DEAH_ATP_HELICASE"/>
    <property type="match status" value="1"/>
</dbReference>
<dbReference type="InterPro" id="IPR001650">
    <property type="entry name" value="Helicase_C-like"/>
</dbReference>
<protein>
    <recommendedName>
        <fullName evidence="2">RNA helicase</fullName>
        <ecNumber evidence="2">3.6.4.13</ecNumber>
    </recommendedName>
</protein>
<dbReference type="Pfam" id="PF00271">
    <property type="entry name" value="Helicase_C"/>
    <property type="match status" value="1"/>
</dbReference>
<dbReference type="InterPro" id="IPR007502">
    <property type="entry name" value="Helicase-assoc_dom"/>
</dbReference>
<keyword evidence="3" id="KW-0547">Nucleotide-binding</keyword>
<organism evidence="10 11">
    <name type="scientific">Candidatus Roizmanbacteria bacterium RIFCSPLOWO2_02_FULL_36_11</name>
    <dbReference type="NCBI Taxonomy" id="1802071"/>
    <lineage>
        <taxon>Bacteria</taxon>
        <taxon>Candidatus Roizmaniibacteriota</taxon>
    </lineage>
</organism>
<evidence type="ECO:0000256" key="2">
    <source>
        <dbReference type="ARBA" id="ARBA00012552"/>
    </source>
</evidence>
<dbReference type="SMART" id="SM00487">
    <property type="entry name" value="DEXDc"/>
    <property type="match status" value="1"/>
</dbReference>
<feature type="domain" description="Helicase ATP-binding" evidence="8">
    <location>
        <begin position="40"/>
        <end position="207"/>
    </location>
</feature>
<feature type="domain" description="Helicase C-terminal" evidence="9">
    <location>
        <begin position="240"/>
        <end position="412"/>
    </location>
</feature>
<dbReference type="SMART" id="SM00490">
    <property type="entry name" value="HELICc"/>
    <property type="match status" value="1"/>
</dbReference>
<feature type="region of interest" description="Disordered" evidence="7">
    <location>
        <begin position="809"/>
        <end position="839"/>
    </location>
</feature>
<dbReference type="EMBL" id="MGAV01000003">
    <property type="protein sequence ID" value="OGK55447.1"/>
    <property type="molecule type" value="Genomic_DNA"/>
</dbReference>
<dbReference type="Gene3D" id="3.40.50.300">
    <property type="entry name" value="P-loop containing nucleotide triphosphate hydrolases"/>
    <property type="match status" value="2"/>
</dbReference>
<evidence type="ECO:0000313" key="11">
    <source>
        <dbReference type="Proteomes" id="UP000177418"/>
    </source>
</evidence>
<evidence type="ECO:0000313" key="10">
    <source>
        <dbReference type="EMBL" id="OGK55447.1"/>
    </source>
</evidence>
<dbReference type="Pfam" id="PF00270">
    <property type="entry name" value="DEAD"/>
    <property type="match status" value="1"/>
</dbReference>
<dbReference type="Gene3D" id="1.20.120.1080">
    <property type="match status" value="1"/>
</dbReference>
<dbReference type="SMART" id="SM00847">
    <property type="entry name" value="HA2"/>
    <property type="match status" value="1"/>
</dbReference>
<reference evidence="10 11" key="1">
    <citation type="journal article" date="2016" name="Nat. Commun.">
        <title>Thousands of microbial genomes shed light on interconnected biogeochemical processes in an aquifer system.</title>
        <authorList>
            <person name="Anantharaman K."/>
            <person name="Brown C.T."/>
            <person name="Hug L.A."/>
            <person name="Sharon I."/>
            <person name="Castelle C.J."/>
            <person name="Probst A.J."/>
            <person name="Thomas B.C."/>
            <person name="Singh A."/>
            <person name="Wilkins M.J."/>
            <person name="Karaoz U."/>
            <person name="Brodie E.L."/>
            <person name="Williams K.H."/>
            <person name="Hubbard S.S."/>
            <person name="Banfield J.F."/>
        </authorList>
    </citation>
    <scope>NUCLEOTIDE SEQUENCE [LARGE SCALE GENOMIC DNA]</scope>
</reference>
<dbReference type="InterPro" id="IPR014001">
    <property type="entry name" value="Helicase_ATP-bd"/>
</dbReference>
<proteinExistence type="inferred from homology"/>
<dbReference type="PROSITE" id="PS51192">
    <property type="entry name" value="HELICASE_ATP_BIND_1"/>
    <property type="match status" value="1"/>
</dbReference>
<dbReference type="GO" id="GO:0005524">
    <property type="term" value="F:ATP binding"/>
    <property type="evidence" value="ECO:0007669"/>
    <property type="project" value="UniProtKB-KW"/>
</dbReference>
<dbReference type="SUPFAM" id="SSF52540">
    <property type="entry name" value="P-loop containing nucleoside triphosphate hydrolases"/>
    <property type="match status" value="1"/>
</dbReference>
<dbReference type="PROSITE" id="PS51194">
    <property type="entry name" value="HELICASE_CTER"/>
    <property type="match status" value="1"/>
</dbReference>
<dbReference type="GO" id="GO:0003724">
    <property type="term" value="F:RNA helicase activity"/>
    <property type="evidence" value="ECO:0007669"/>
    <property type="project" value="UniProtKB-EC"/>
</dbReference>
<keyword evidence="4" id="KW-0378">Hydrolase</keyword>
<dbReference type="CDD" id="cd17917">
    <property type="entry name" value="DEXHc_RHA-like"/>
    <property type="match status" value="1"/>
</dbReference>